<keyword evidence="3" id="KW-1185">Reference proteome</keyword>
<gene>
    <name evidence="2" type="ORF">H696_05804</name>
</gene>
<dbReference type="AlphaFoldDB" id="A0A058Z0B3"/>
<dbReference type="GeneID" id="20530529"/>
<proteinExistence type="predicted"/>
<protein>
    <recommendedName>
        <fullName evidence="1">Folliculin/SMCR8 longin domain-containing protein</fullName>
    </recommendedName>
</protein>
<feature type="domain" description="Folliculin/SMCR8 longin" evidence="1">
    <location>
        <begin position="23"/>
        <end position="65"/>
    </location>
</feature>
<name>A0A058Z0B3_FONAL</name>
<dbReference type="EMBL" id="KB932214">
    <property type="protein sequence ID" value="KCV67695.1"/>
    <property type="molecule type" value="Genomic_DNA"/>
</dbReference>
<sequence length="96" mass="10501">MGQGWWLAREPGRKKNTALASCGTALAYLFSVRDFSCRGRVRKYSLILLSSDRSQITLHSEEIASAVIWAARLPAALSGDGTRAGGRILLLRLLRA</sequence>
<dbReference type="RefSeq" id="XP_009497879.1">
    <property type="nucleotide sequence ID" value="XM_009499604.1"/>
</dbReference>
<dbReference type="Pfam" id="PF11704">
    <property type="entry name" value="Folliculin"/>
    <property type="match status" value="1"/>
</dbReference>
<evidence type="ECO:0000313" key="2">
    <source>
        <dbReference type="EMBL" id="KCV67695.1"/>
    </source>
</evidence>
<dbReference type="InterPro" id="IPR037520">
    <property type="entry name" value="Folliculin/SMCR8_longin"/>
</dbReference>
<evidence type="ECO:0000313" key="3">
    <source>
        <dbReference type="Proteomes" id="UP000030693"/>
    </source>
</evidence>
<evidence type="ECO:0000259" key="1">
    <source>
        <dbReference type="Pfam" id="PF11704"/>
    </source>
</evidence>
<reference evidence="2" key="1">
    <citation type="submission" date="2013-04" db="EMBL/GenBank/DDBJ databases">
        <title>The Genome Sequence of Fonticula alba ATCC 38817.</title>
        <authorList>
            <consortium name="The Broad Institute Genomics Platform"/>
            <person name="Russ C."/>
            <person name="Cuomo C."/>
            <person name="Burger G."/>
            <person name="Gray M.W."/>
            <person name="Holland P.W.H."/>
            <person name="King N."/>
            <person name="Lang F.B.F."/>
            <person name="Roger A.J."/>
            <person name="Ruiz-Trillo I."/>
            <person name="Brown M."/>
            <person name="Walker B."/>
            <person name="Young S."/>
            <person name="Zeng Q."/>
            <person name="Gargeya S."/>
            <person name="Fitzgerald M."/>
            <person name="Haas B."/>
            <person name="Abouelleil A."/>
            <person name="Allen A.W."/>
            <person name="Alvarado L."/>
            <person name="Arachchi H.M."/>
            <person name="Berlin A.M."/>
            <person name="Chapman S.B."/>
            <person name="Gainer-Dewar J."/>
            <person name="Goldberg J."/>
            <person name="Griggs A."/>
            <person name="Gujja S."/>
            <person name="Hansen M."/>
            <person name="Howarth C."/>
            <person name="Imamovic A."/>
            <person name="Ireland A."/>
            <person name="Larimer J."/>
            <person name="McCowan C."/>
            <person name="Murphy C."/>
            <person name="Pearson M."/>
            <person name="Poon T.W."/>
            <person name="Priest M."/>
            <person name="Roberts A."/>
            <person name="Saif S."/>
            <person name="Shea T."/>
            <person name="Sisk P."/>
            <person name="Sykes S."/>
            <person name="Wortman J."/>
            <person name="Nusbaum C."/>
            <person name="Birren B."/>
        </authorList>
    </citation>
    <scope>NUCLEOTIDE SEQUENCE [LARGE SCALE GENOMIC DNA]</scope>
    <source>
        <strain evidence="2">ATCC 38817</strain>
    </source>
</reference>
<accession>A0A058Z0B3</accession>
<organism evidence="2">
    <name type="scientific">Fonticula alba</name>
    <name type="common">Slime mold</name>
    <dbReference type="NCBI Taxonomy" id="691883"/>
    <lineage>
        <taxon>Eukaryota</taxon>
        <taxon>Rotosphaerida</taxon>
        <taxon>Fonticulaceae</taxon>
        <taxon>Fonticula</taxon>
    </lineage>
</organism>
<dbReference type="Proteomes" id="UP000030693">
    <property type="component" value="Unassembled WGS sequence"/>
</dbReference>
<dbReference type="OrthoDB" id="5599713at2759"/>
<dbReference type="GO" id="GO:0005096">
    <property type="term" value="F:GTPase activator activity"/>
    <property type="evidence" value="ECO:0007669"/>
    <property type="project" value="InterPro"/>
</dbReference>